<reference evidence="5" key="1">
    <citation type="journal article" date="2023" name="Int. J. Syst. Evol. Microbiol.">
        <title>Sinisalibacter aestuarii sp. nov., isolated from estuarine sediment of the Arakawa River.</title>
        <authorList>
            <person name="Arafat S.T."/>
            <person name="Hirano S."/>
            <person name="Sato A."/>
            <person name="Takeuchi K."/>
            <person name="Yasuda T."/>
            <person name="Terahara T."/>
            <person name="Hamada M."/>
            <person name="Kobayashi T."/>
        </authorList>
    </citation>
    <scope>NUCLEOTIDE SEQUENCE</scope>
    <source>
        <strain evidence="5">B-399</strain>
    </source>
</reference>
<keyword evidence="6" id="KW-1185">Reference proteome</keyword>
<dbReference type="SMART" id="SM00346">
    <property type="entry name" value="HTH_ICLR"/>
    <property type="match status" value="2"/>
</dbReference>
<dbReference type="Proteomes" id="UP001144205">
    <property type="component" value="Unassembled WGS sequence"/>
</dbReference>
<dbReference type="EMBL" id="BROH01000003">
    <property type="protein sequence ID" value="GKY87748.1"/>
    <property type="molecule type" value="Genomic_DNA"/>
</dbReference>
<keyword evidence="3" id="KW-0804">Transcription</keyword>
<dbReference type="SUPFAM" id="SSF46785">
    <property type="entry name" value="Winged helix' DNA-binding domain"/>
    <property type="match status" value="2"/>
</dbReference>
<dbReference type="Pfam" id="PF09339">
    <property type="entry name" value="HTH_IclR"/>
    <property type="match status" value="1"/>
</dbReference>
<feature type="domain" description="IclR-ED" evidence="4">
    <location>
        <begin position="351"/>
        <end position="534"/>
    </location>
</feature>
<dbReference type="SUPFAM" id="SSF55781">
    <property type="entry name" value="GAF domain-like"/>
    <property type="match status" value="2"/>
</dbReference>
<dbReference type="PANTHER" id="PTHR30136">
    <property type="entry name" value="HELIX-TURN-HELIX TRANSCRIPTIONAL REGULATOR, ICLR FAMILY"/>
    <property type="match status" value="1"/>
</dbReference>
<dbReference type="Gene3D" id="1.10.10.10">
    <property type="entry name" value="Winged helix-like DNA-binding domain superfamily/Winged helix DNA-binding domain"/>
    <property type="match status" value="2"/>
</dbReference>
<keyword evidence="2" id="KW-0238">DNA-binding</keyword>
<dbReference type="InterPro" id="IPR005471">
    <property type="entry name" value="Tscrpt_reg_IclR_N"/>
</dbReference>
<evidence type="ECO:0000256" key="3">
    <source>
        <dbReference type="ARBA" id="ARBA00023163"/>
    </source>
</evidence>
<name>A0ABQ5LSP0_9RHOB</name>
<protein>
    <recommendedName>
        <fullName evidence="4">IclR-ED domain-containing protein</fullName>
    </recommendedName>
</protein>
<gene>
    <name evidence="5" type="ORF">STA1M1_16170</name>
</gene>
<dbReference type="PANTHER" id="PTHR30136:SF8">
    <property type="entry name" value="TRANSCRIPTIONAL REGULATORY PROTEIN"/>
    <property type="match status" value="1"/>
</dbReference>
<dbReference type="InterPro" id="IPR050707">
    <property type="entry name" value="HTH_MetabolicPath_Reg"/>
</dbReference>
<evidence type="ECO:0000259" key="4">
    <source>
        <dbReference type="PROSITE" id="PS51078"/>
    </source>
</evidence>
<comment type="caution">
    <text evidence="5">The sequence shown here is derived from an EMBL/GenBank/DDBJ whole genome shotgun (WGS) entry which is preliminary data.</text>
</comment>
<evidence type="ECO:0000256" key="1">
    <source>
        <dbReference type="ARBA" id="ARBA00023015"/>
    </source>
</evidence>
<dbReference type="InterPro" id="IPR014757">
    <property type="entry name" value="Tscrpt_reg_IclR_C"/>
</dbReference>
<evidence type="ECO:0000313" key="5">
    <source>
        <dbReference type="EMBL" id="GKY87748.1"/>
    </source>
</evidence>
<dbReference type="Gene3D" id="3.30.450.40">
    <property type="match status" value="2"/>
</dbReference>
<evidence type="ECO:0000313" key="6">
    <source>
        <dbReference type="Proteomes" id="UP001144205"/>
    </source>
</evidence>
<proteinExistence type="predicted"/>
<feature type="domain" description="IclR-ED" evidence="4">
    <location>
        <begin position="73"/>
        <end position="284"/>
    </location>
</feature>
<organism evidence="5 6">
    <name type="scientific">Sinisalibacter aestuarii</name>
    <dbReference type="NCBI Taxonomy" id="2949426"/>
    <lineage>
        <taxon>Bacteria</taxon>
        <taxon>Pseudomonadati</taxon>
        <taxon>Pseudomonadota</taxon>
        <taxon>Alphaproteobacteria</taxon>
        <taxon>Rhodobacterales</taxon>
        <taxon>Roseobacteraceae</taxon>
        <taxon>Sinisalibacter</taxon>
    </lineage>
</organism>
<dbReference type="RefSeq" id="WP_281841724.1">
    <property type="nucleotide sequence ID" value="NZ_BROH01000003.1"/>
</dbReference>
<dbReference type="PROSITE" id="PS51078">
    <property type="entry name" value="ICLR_ED"/>
    <property type="match status" value="2"/>
</dbReference>
<keyword evidence="1" id="KW-0805">Transcription regulation</keyword>
<dbReference type="InterPro" id="IPR029016">
    <property type="entry name" value="GAF-like_dom_sf"/>
</dbReference>
<dbReference type="Pfam" id="PF01614">
    <property type="entry name" value="IclR_C"/>
    <property type="match status" value="2"/>
</dbReference>
<evidence type="ECO:0000256" key="2">
    <source>
        <dbReference type="ARBA" id="ARBA00023125"/>
    </source>
</evidence>
<dbReference type="InterPro" id="IPR036388">
    <property type="entry name" value="WH-like_DNA-bd_sf"/>
</dbReference>
<accession>A0ABQ5LSP0</accession>
<sequence>MSKKELGRGIKSVELFGTILAAMTNLGERPSLAEIAEATGMQQQQLRPYLVSFQRLGLIEVDPASRGRAFGALAARLGHCRLETLGQRFGFQQIAREISSEHDLLVGLVFWAGHRPTIAKVIPSRTPLDINLRPGTPYNVTGTATGRTFLTYSSDPRVAARAEAELKGSVDQPAIGDAPDRAELARLIGDIREKEYAFVRDAYFPGYNAIAVPVFDQAGQLICTMTIVGTSDGLPEKAAGPLARDIVERLKSYRDRPLKLKNLTRLPDPTLAAAANGQAAALEDRRGVGSAEIAGRILAALAFTSGPRKLKDVCDDAGILPAKAHGYMVSLRKTGLVEKVPESPRYQVGPVPAEMLLVRLQSYNAFETTRALIHELSEDTGMMCFLSTWGTYGPVVVDIARPRDSRHTDIHIGRTLPLSDTATGMLFRAHTSADAQRQALAAAKAIAPHREVKGLPAKDWARISQEVRETGVAATEQRGQVRLRSLAAPVFDHDGEIWFSVTLTGDIEEVAAQEAKLLERLRGEVAKISTDLGYQPETATG</sequence>
<dbReference type="InterPro" id="IPR036390">
    <property type="entry name" value="WH_DNA-bd_sf"/>
</dbReference>